<name>A0ACB7FM55_NIBAL</name>
<evidence type="ECO:0000313" key="1">
    <source>
        <dbReference type="EMBL" id="KAG8015214.1"/>
    </source>
</evidence>
<sequence>MAEGGVVSCPQVFVVDTQANYVSVPSGKTPRWARVGQKCLLLLVGLTMLGLVVEGYLIYHLYKKNEAFSLCMSHSLCQNLSNPKTSGQQDGTRLMSLVGSKGSGSPAGENNVVQWQHENGDAITSNMGYNKGRLLVERKGHYYLYSKVTINAVEECSLIQHKVMKDTKAYDKPIELMKSKSFRCRTPKPSSANSKSSSDGDDLWNSFLAGIFNLETGDEIFVIVDNINKMRPGTTENLMGAFMIFP</sequence>
<protein>
    <submittedName>
        <fullName evidence="1">Tumor necrosis factor ligand superfamily member 14</fullName>
    </submittedName>
</protein>
<proteinExistence type="predicted"/>
<accession>A0ACB7FM55</accession>
<comment type="caution">
    <text evidence="1">The sequence shown here is derived from an EMBL/GenBank/DDBJ whole genome shotgun (WGS) entry which is preliminary data.</text>
</comment>
<organism evidence="1 2">
    <name type="scientific">Nibea albiflora</name>
    <name type="common">Yellow drum</name>
    <name type="synonym">Corvina albiflora</name>
    <dbReference type="NCBI Taxonomy" id="240163"/>
    <lineage>
        <taxon>Eukaryota</taxon>
        <taxon>Metazoa</taxon>
        <taxon>Chordata</taxon>
        <taxon>Craniata</taxon>
        <taxon>Vertebrata</taxon>
        <taxon>Euteleostomi</taxon>
        <taxon>Actinopterygii</taxon>
        <taxon>Neopterygii</taxon>
        <taxon>Teleostei</taxon>
        <taxon>Neoteleostei</taxon>
        <taxon>Acanthomorphata</taxon>
        <taxon>Eupercaria</taxon>
        <taxon>Sciaenidae</taxon>
        <taxon>Nibea</taxon>
    </lineage>
</organism>
<dbReference type="Proteomes" id="UP000805704">
    <property type="component" value="Chromosome 1"/>
</dbReference>
<keyword evidence="2" id="KW-1185">Reference proteome</keyword>
<reference evidence="1" key="1">
    <citation type="submission" date="2020-04" db="EMBL/GenBank/DDBJ databases">
        <title>A chromosome-scale assembly and high-density genetic map of the yellow drum (Nibea albiflora) genome.</title>
        <authorList>
            <person name="Xu D."/>
            <person name="Zhang W."/>
            <person name="Chen R."/>
            <person name="Tan P."/>
            <person name="Wang L."/>
            <person name="Song H."/>
            <person name="Tian L."/>
            <person name="Zhu Q."/>
            <person name="Wang B."/>
        </authorList>
    </citation>
    <scope>NUCLEOTIDE SEQUENCE</scope>
    <source>
        <strain evidence="1">ZJHYS-2018</strain>
    </source>
</reference>
<evidence type="ECO:0000313" key="2">
    <source>
        <dbReference type="Proteomes" id="UP000805704"/>
    </source>
</evidence>
<dbReference type="EMBL" id="CM024789">
    <property type="protein sequence ID" value="KAG8015214.1"/>
    <property type="molecule type" value="Genomic_DNA"/>
</dbReference>
<gene>
    <name evidence="1" type="primary">TNFSF14</name>
    <name evidence="1" type="ORF">GBF38_022551</name>
</gene>